<evidence type="ECO:0000313" key="2">
    <source>
        <dbReference type="Proteomes" id="UP001222027"/>
    </source>
</evidence>
<evidence type="ECO:0000313" key="1">
    <source>
        <dbReference type="EMBL" id="KAJ8484735.1"/>
    </source>
</evidence>
<protein>
    <submittedName>
        <fullName evidence="1">Uncharacterized protein</fullName>
    </submittedName>
</protein>
<reference evidence="1 2" key="1">
    <citation type="submission" date="2022-12" db="EMBL/GenBank/DDBJ databases">
        <title>Chromosome-scale assembly of the Ensete ventricosum genome.</title>
        <authorList>
            <person name="Dussert Y."/>
            <person name="Stocks J."/>
            <person name="Wendawek A."/>
            <person name="Woldeyes F."/>
            <person name="Nichols R.A."/>
            <person name="Borrell J.S."/>
        </authorList>
    </citation>
    <scope>NUCLEOTIDE SEQUENCE [LARGE SCALE GENOMIC DNA]</scope>
    <source>
        <strain evidence="2">cv. Maze</strain>
        <tissue evidence="1">Seeds</tissue>
    </source>
</reference>
<proteinExistence type="predicted"/>
<name>A0AAV8PF11_ENSVE</name>
<dbReference type="Proteomes" id="UP001222027">
    <property type="component" value="Unassembled WGS sequence"/>
</dbReference>
<gene>
    <name evidence="1" type="ORF">OPV22_017220</name>
</gene>
<dbReference type="AlphaFoldDB" id="A0AAV8PF11"/>
<keyword evidence="2" id="KW-1185">Reference proteome</keyword>
<sequence>MERSMVHGRGEDFRAAVPEWTGRPSEQDVSRYREDSDTLRWLVGYFSFACRRPSMTQSMNRSHFNTTSDFRNETIRARAVLQVG</sequence>
<comment type="caution">
    <text evidence="1">The sequence shown here is derived from an EMBL/GenBank/DDBJ whole genome shotgun (WGS) entry which is preliminary data.</text>
</comment>
<dbReference type="EMBL" id="JAQQAF010000005">
    <property type="protein sequence ID" value="KAJ8484735.1"/>
    <property type="molecule type" value="Genomic_DNA"/>
</dbReference>
<organism evidence="1 2">
    <name type="scientific">Ensete ventricosum</name>
    <name type="common">Abyssinian banana</name>
    <name type="synonym">Musa ensete</name>
    <dbReference type="NCBI Taxonomy" id="4639"/>
    <lineage>
        <taxon>Eukaryota</taxon>
        <taxon>Viridiplantae</taxon>
        <taxon>Streptophyta</taxon>
        <taxon>Embryophyta</taxon>
        <taxon>Tracheophyta</taxon>
        <taxon>Spermatophyta</taxon>
        <taxon>Magnoliopsida</taxon>
        <taxon>Liliopsida</taxon>
        <taxon>Zingiberales</taxon>
        <taxon>Musaceae</taxon>
        <taxon>Ensete</taxon>
    </lineage>
</organism>
<accession>A0AAV8PF11</accession>